<dbReference type="GO" id="GO:0016829">
    <property type="term" value="F:lyase activity"/>
    <property type="evidence" value="ECO:0007669"/>
    <property type="project" value="InterPro"/>
</dbReference>
<evidence type="ECO:0000259" key="2">
    <source>
        <dbReference type="Pfam" id="PF03972"/>
    </source>
</evidence>
<dbReference type="InterPro" id="IPR036148">
    <property type="entry name" value="MmgE/PrpD_sf"/>
</dbReference>
<comment type="similarity">
    <text evidence="1">Belongs to the PrpD family.</text>
</comment>
<keyword evidence="5" id="KW-1185">Reference proteome</keyword>
<dbReference type="PANTHER" id="PTHR16943">
    <property type="entry name" value="2-METHYLCITRATE DEHYDRATASE-RELATED"/>
    <property type="match status" value="1"/>
</dbReference>
<organism evidence="4 5">
    <name type="scientific">Erwinia typographi</name>
    <dbReference type="NCBI Taxonomy" id="371042"/>
    <lineage>
        <taxon>Bacteria</taxon>
        <taxon>Pseudomonadati</taxon>
        <taxon>Pseudomonadota</taxon>
        <taxon>Gammaproteobacteria</taxon>
        <taxon>Enterobacterales</taxon>
        <taxon>Erwiniaceae</taxon>
        <taxon>Erwinia</taxon>
    </lineage>
</organism>
<feature type="domain" description="MmgE/PrpD N-terminal" evidence="2">
    <location>
        <begin position="7"/>
        <end position="245"/>
    </location>
</feature>
<proteinExistence type="inferred from homology"/>
<dbReference type="Gene3D" id="1.10.4100.10">
    <property type="entry name" value="2-methylcitrate dehydratase PrpD"/>
    <property type="match status" value="1"/>
</dbReference>
<dbReference type="Pfam" id="PF19305">
    <property type="entry name" value="MmgE_PrpD_C"/>
    <property type="match status" value="1"/>
</dbReference>
<reference evidence="4 5" key="1">
    <citation type="submission" date="2014-10" db="EMBL/GenBank/DDBJ databases">
        <title>Genome sequence of Erwinia typographi M043b.</title>
        <authorList>
            <person name="Chan K.-G."/>
            <person name="Tan W.-S."/>
        </authorList>
    </citation>
    <scope>NUCLEOTIDE SEQUENCE [LARGE SCALE GENOMIC DNA]</scope>
    <source>
        <strain evidence="4 5">M043b</strain>
    </source>
</reference>
<dbReference type="STRING" id="371042.NG99_19330"/>
<evidence type="ECO:0000313" key="4">
    <source>
        <dbReference type="EMBL" id="KGT89484.1"/>
    </source>
</evidence>
<dbReference type="RefSeq" id="WP_034896520.1">
    <property type="nucleotide sequence ID" value="NZ_JRUQ01000055.1"/>
</dbReference>
<dbReference type="Gene3D" id="3.30.1330.120">
    <property type="entry name" value="2-methylcitrate dehydratase PrpD"/>
    <property type="match status" value="1"/>
</dbReference>
<dbReference type="OrthoDB" id="9791416at2"/>
<evidence type="ECO:0000313" key="5">
    <source>
        <dbReference type="Proteomes" id="UP000030351"/>
    </source>
</evidence>
<dbReference type="Proteomes" id="UP000030351">
    <property type="component" value="Unassembled WGS sequence"/>
</dbReference>
<comment type="caution">
    <text evidence="4">The sequence shown here is derived from an EMBL/GenBank/DDBJ whole genome shotgun (WGS) entry which is preliminary data.</text>
</comment>
<dbReference type="InterPro" id="IPR045336">
    <property type="entry name" value="MmgE_PrpD_N"/>
</dbReference>
<feature type="domain" description="MmgE/PrpD C-terminal" evidence="3">
    <location>
        <begin position="272"/>
        <end position="431"/>
    </location>
</feature>
<gene>
    <name evidence="4" type="ORF">NG99_19330</name>
</gene>
<evidence type="ECO:0000259" key="3">
    <source>
        <dbReference type="Pfam" id="PF19305"/>
    </source>
</evidence>
<dbReference type="eggNOG" id="COG2079">
    <property type="taxonomic scope" value="Bacteria"/>
</dbReference>
<sequence>MSQAMNELARFVAETRFSDLPDALVSRAKRHILDTFGATLAGSNSPIARSVQQTVIAEGCAPVASIWGSDRQTSPRNAAWLNGVAAHMYELDDTGGCDHSGAVVLPAVIAALPLCQERVSGEALITAVVLGYDIGRRVLEACGGYAPHNEAGWHSTSTCGVFGAAAAVCSLLKLNQNQTAQALGIAASFSGGLWGFIHDGSQSKKLHAGRAAEGGVLAAMLAQKGLSGPSQTFEDVWGGFLKTLAPHSRQPEALIAGLGQVWKLNRCSIKPYASCRGTHSAIDAIGLLMAEHDCCAADIAQIRVYLNPFLLDMCGNTNLESLAAAQMSLPYALAARALFGHAGLEAYDGDKRTSADLAVMLDRIELHVDSQQASSDEPVVELETLSGERWRRQVTVPLGSPQNPLSDEDLLLKFRQLAHRVLSAEQVSKLQDYCLTLEGQTDATDLVNLLINR</sequence>
<dbReference type="InterPro" id="IPR042183">
    <property type="entry name" value="MmgE/PrpD_sf_1"/>
</dbReference>
<dbReference type="InterPro" id="IPR045337">
    <property type="entry name" value="MmgE_PrpD_C"/>
</dbReference>
<name>A0A0A3YVF7_9GAMM</name>
<evidence type="ECO:0000256" key="1">
    <source>
        <dbReference type="ARBA" id="ARBA00006174"/>
    </source>
</evidence>
<dbReference type="AlphaFoldDB" id="A0A0A3YVF7"/>
<dbReference type="InterPro" id="IPR005656">
    <property type="entry name" value="MmgE_PrpD"/>
</dbReference>
<dbReference type="SUPFAM" id="SSF103378">
    <property type="entry name" value="2-methylcitrate dehydratase PrpD"/>
    <property type="match status" value="1"/>
</dbReference>
<dbReference type="PANTHER" id="PTHR16943:SF8">
    <property type="entry name" value="2-METHYLCITRATE DEHYDRATASE"/>
    <property type="match status" value="1"/>
</dbReference>
<protein>
    <submittedName>
        <fullName evidence="4">2-methylcitrate dehydratase</fullName>
    </submittedName>
</protein>
<dbReference type="Pfam" id="PF03972">
    <property type="entry name" value="MmgE_PrpD_N"/>
    <property type="match status" value="1"/>
</dbReference>
<dbReference type="EMBL" id="JRUQ01000055">
    <property type="protein sequence ID" value="KGT89484.1"/>
    <property type="molecule type" value="Genomic_DNA"/>
</dbReference>
<accession>A0A0A3YVF7</accession>
<dbReference type="InterPro" id="IPR042188">
    <property type="entry name" value="MmgE/PrpD_sf_2"/>
</dbReference>